<keyword evidence="2" id="KW-1185">Reference proteome</keyword>
<sequence>MKVNGNEDWYANRWYSIGEDDYTIVLLGNKMRALKCILKDYFPMYIEKLKEWINCKISRTEFEEHVRPFFDENSVLIHNEFLICFLNEIRSYKQETNDNVETSTSFASLSIAEQETKVSGATAESCLPANSIDIDMRKMSVPDDETWHALTLVNAWEGNCTDVNKRVVPLLHNTKGVLAKLLRDAILYRKKAIFVRPDGSEYDATDVKDEDVTADDVPKYSGNSITVGEIKDAIINEKNLHQFKHLLPLFLNRDI</sequence>
<name>A0AAV6UTJ0_9ARAC</name>
<evidence type="ECO:0000313" key="2">
    <source>
        <dbReference type="Proteomes" id="UP000827092"/>
    </source>
</evidence>
<organism evidence="1 2">
    <name type="scientific">Oedothorax gibbosus</name>
    <dbReference type="NCBI Taxonomy" id="931172"/>
    <lineage>
        <taxon>Eukaryota</taxon>
        <taxon>Metazoa</taxon>
        <taxon>Ecdysozoa</taxon>
        <taxon>Arthropoda</taxon>
        <taxon>Chelicerata</taxon>
        <taxon>Arachnida</taxon>
        <taxon>Araneae</taxon>
        <taxon>Araneomorphae</taxon>
        <taxon>Entelegynae</taxon>
        <taxon>Araneoidea</taxon>
        <taxon>Linyphiidae</taxon>
        <taxon>Erigoninae</taxon>
        <taxon>Oedothorax</taxon>
    </lineage>
</organism>
<evidence type="ECO:0000313" key="1">
    <source>
        <dbReference type="EMBL" id="KAG8186571.1"/>
    </source>
</evidence>
<accession>A0AAV6UTJ0</accession>
<dbReference type="AlphaFoldDB" id="A0AAV6UTJ0"/>
<proteinExistence type="predicted"/>
<protein>
    <recommendedName>
        <fullName evidence="3">Transcriptional adapter 1</fullName>
    </recommendedName>
</protein>
<gene>
    <name evidence="1" type="ORF">JTE90_020867</name>
</gene>
<dbReference type="EMBL" id="JAFNEN010000297">
    <property type="protein sequence ID" value="KAG8186571.1"/>
    <property type="molecule type" value="Genomic_DNA"/>
</dbReference>
<evidence type="ECO:0008006" key="3">
    <source>
        <dbReference type="Google" id="ProtNLM"/>
    </source>
</evidence>
<reference evidence="1 2" key="1">
    <citation type="journal article" date="2022" name="Nat. Ecol. Evol.">
        <title>A masculinizing supergene underlies an exaggerated male reproductive morph in a spider.</title>
        <authorList>
            <person name="Hendrickx F."/>
            <person name="De Corte Z."/>
            <person name="Sonet G."/>
            <person name="Van Belleghem S.M."/>
            <person name="Kostlbacher S."/>
            <person name="Vangestel C."/>
        </authorList>
    </citation>
    <scope>NUCLEOTIDE SEQUENCE [LARGE SCALE GENOMIC DNA]</scope>
    <source>
        <strain evidence="1">W744_W776</strain>
    </source>
</reference>
<dbReference type="Proteomes" id="UP000827092">
    <property type="component" value="Unassembled WGS sequence"/>
</dbReference>
<comment type="caution">
    <text evidence="1">The sequence shown here is derived from an EMBL/GenBank/DDBJ whole genome shotgun (WGS) entry which is preliminary data.</text>
</comment>